<accession>A0A8J6M5K2</accession>
<dbReference type="Gene3D" id="2.60.40.10">
    <property type="entry name" value="Immunoglobulins"/>
    <property type="match status" value="7"/>
</dbReference>
<evidence type="ECO:0000256" key="1">
    <source>
        <dbReference type="ARBA" id="ARBA00004613"/>
    </source>
</evidence>
<dbReference type="InterPro" id="IPR054215">
    <property type="entry name" value="DUF6923"/>
</dbReference>
<feature type="domain" description="DUF11" evidence="5">
    <location>
        <begin position="1108"/>
        <end position="1223"/>
    </location>
</feature>
<feature type="domain" description="SD-repeat containing protein B" evidence="6">
    <location>
        <begin position="4"/>
        <end position="64"/>
    </location>
</feature>
<dbReference type="GO" id="GO:0005576">
    <property type="term" value="C:extracellular region"/>
    <property type="evidence" value="ECO:0007669"/>
    <property type="project" value="UniProtKB-SubCell"/>
</dbReference>
<feature type="region of interest" description="Disordered" evidence="4">
    <location>
        <begin position="947"/>
        <end position="976"/>
    </location>
</feature>
<reference evidence="8" key="1">
    <citation type="submission" date="2020-08" db="EMBL/GenBank/DDBJ databases">
        <title>Genome public.</title>
        <authorList>
            <person name="Liu C."/>
            <person name="Sun Q."/>
        </authorList>
    </citation>
    <scope>NUCLEOTIDE SEQUENCE</scope>
    <source>
        <strain evidence="8">NSJ-23</strain>
    </source>
</reference>
<gene>
    <name evidence="8" type="ORF">H8S11_01840</name>
</gene>
<keyword evidence="9" id="KW-1185">Reference proteome</keyword>
<evidence type="ECO:0000259" key="7">
    <source>
        <dbReference type="Pfam" id="PF21959"/>
    </source>
</evidence>
<dbReference type="PANTHER" id="PTHR34819:SF3">
    <property type="entry name" value="CELL SURFACE PROTEIN"/>
    <property type="match status" value="1"/>
</dbReference>
<feature type="domain" description="DUF11" evidence="5">
    <location>
        <begin position="616"/>
        <end position="728"/>
    </location>
</feature>
<dbReference type="PANTHER" id="PTHR34819">
    <property type="entry name" value="LARGE CYSTEINE-RICH PERIPLASMIC PROTEIN OMCB"/>
    <property type="match status" value="1"/>
</dbReference>
<dbReference type="Proteomes" id="UP000628736">
    <property type="component" value="Unassembled WGS sequence"/>
</dbReference>
<feature type="domain" description="DUF6923" evidence="7">
    <location>
        <begin position="133"/>
        <end position="361"/>
    </location>
</feature>
<dbReference type="EMBL" id="JACOPO010000001">
    <property type="protein sequence ID" value="MBC5721569.1"/>
    <property type="molecule type" value="Genomic_DNA"/>
</dbReference>
<sequence>MPATITGVVYDDLDRNGQFDGGEPGIPGVSMTLYRAVGSCTTVQTDAFGRYSFSVAAAGSYTIYEPVVQPTSCPPSAFPQPAGYLHSNTPRKADVTVTAAQVESNAEISGQNFGHDALSAPLPCSSRMIQFVGRPTNWYDIDLVTGQSVLRGAVDPAHDVNAIGYSPLDNYLYGYDQTTNNLVRVDGDGTLTQLTRPNGMPAAGYNTGTFDAAGFFYLYINDAARYYTVDLRPGSATYLKLVDPRAGYVEQAANYGTPLSSAVNISDWAYDPADGNLYGVQRNGVLTRIVPTTGQVTALSTTAPNPNASFGAVVIDSTGTVYAIANNDGTVYRYTHSGNTAVGVPFSTTFFASFNDGAICPRTVVEPTADLQMTKTADPNPATAGGPLTYSIKNYNNGPDPAQDAQLTDTVPQEMLSPQFSMDGGSTWQPWTGSTPLGDIPAGDSVTVLIRGTVDPAATGSIVNTAVVSSPTFDPDLSNNTDTVEVPVGEEADLSLLKLGAPKPARPGDRVTYTFAVGNAGPSSAVDVTLEDQQPAGLDGLEWSLDNGATWQPWSPTLPLGTLIPGVARVVLLRGVVSPAAGQTIVNTAAVTSPTPDPDPSNNTSTDITPVDLAADLAVTKTGAPSPVSAGGVLTYTVEVSNLGPADGQNVRLTDPLPDQLSNGEYSLDGVTFRSWTGSLSLGTLPAGGARTVVLRGTVRADAAETIQNTVTITSDTPDPDPTNNTATELTPVNTAADLAVTKIASPNPAIHGQLLTYSILVQNLGPDPAVDGQITDMLPALLLGQEFSLDNGASWQPWTGSYALGTIANGRQIQVLIRGTVSMDAEGLVENTATVSSSTPDPDPGNNSDTVRIPVDVSADLAVVKTGLPVAVRAGEPLVYTMIVTNAGPSAAQDVELADQTPGALLGPELSVDGGITWVPWSSPYPLRTLLPGDNRTVLIRGTVSPSAQAGPLSNTAVVSSTTPDPNPDNNTDTAPVEVEQSADLSVVKEGGTSPAVPGQQFQYTITVGNSGPSDGQNVILTDSVPAALLGQEFSLDNGATWAPWSSPYGLGILPAGQSRSVLLRGTVSTTAGDTLVNTAVVASTTPDPDPSNNSSTDVTPVLQTADLAVVKTGPVDPVQPGQSLTYTILVTNRGPSTAQGVILADITPPELSNVEFSLDGGATWGPWSGSYPIGELPEGGARSFLIQGGLAVEARTSVTNTAVVSSTTPDPDPTNNSSTSVVPIAGGTDLQLSKWAPGYVQPCQTLVYVLQVTNLGPETALQAVVTDQLPAELNGVMVSPDGGGTWQPWIGSYELGDIPSGQSRSLLLAGQVDACAQGVLVNRAAVTALSLELRPEDNEASAATVVWRPWCQGPMPRHRQLPC</sequence>
<evidence type="ECO:0000256" key="4">
    <source>
        <dbReference type="SAM" id="MobiDB-lite"/>
    </source>
</evidence>
<dbReference type="NCBIfam" id="TIGR01451">
    <property type="entry name" value="B_ant_repeat"/>
    <property type="match status" value="8"/>
</dbReference>
<proteinExistence type="predicted"/>
<dbReference type="InterPro" id="IPR011042">
    <property type="entry name" value="6-blade_b-propeller_TolB-like"/>
</dbReference>
<evidence type="ECO:0000256" key="2">
    <source>
        <dbReference type="ARBA" id="ARBA00022525"/>
    </source>
</evidence>
<feature type="domain" description="DUF11" evidence="5">
    <location>
        <begin position="493"/>
        <end position="606"/>
    </location>
</feature>
<dbReference type="InterPro" id="IPR013783">
    <property type="entry name" value="Ig-like_fold"/>
</dbReference>
<feature type="domain" description="DUF11" evidence="5">
    <location>
        <begin position="985"/>
        <end position="1098"/>
    </location>
</feature>
<dbReference type="SUPFAM" id="SSF63829">
    <property type="entry name" value="Calcium-dependent phosphotriesterase"/>
    <property type="match status" value="1"/>
</dbReference>
<evidence type="ECO:0000259" key="5">
    <source>
        <dbReference type="Pfam" id="PF01345"/>
    </source>
</evidence>
<organism evidence="8 9">
    <name type="scientific">Flintibacter hominis</name>
    <dbReference type="NCBI Taxonomy" id="2763048"/>
    <lineage>
        <taxon>Bacteria</taxon>
        <taxon>Bacillati</taxon>
        <taxon>Bacillota</taxon>
        <taxon>Clostridia</taxon>
        <taxon>Eubacteriales</taxon>
        <taxon>Flintibacter</taxon>
    </lineage>
</organism>
<dbReference type="Pfam" id="PF21959">
    <property type="entry name" value="DUF6923"/>
    <property type="match status" value="1"/>
</dbReference>
<feature type="domain" description="DUF11" evidence="5">
    <location>
        <begin position="738"/>
        <end position="853"/>
    </location>
</feature>
<comment type="subcellular location">
    <subcellularLocation>
        <location evidence="1">Secreted</location>
    </subcellularLocation>
</comment>
<dbReference type="RefSeq" id="WP_186851979.1">
    <property type="nucleotide sequence ID" value="NZ_JACOPO010000001.1"/>
</dbReference>
<dbReference type="Pfam" id="PF01345">
    <property type="entry name" value="DUF11"/>
    <property type="match status" value="8"/>
</dbReference>
<feature type="compositionally biased region" description="Low complexity" evidence="4">
    <location>
        <begin position="963"/>
        <end position="975"/>
    </location>
</feature>
<dbReference type="SUPFAM" id="SSF117074">
    <property type="entry name" value="Hypothetical protein PA1324"/>
    <property type="match status" value="1"/>
</dbReference>
<evidence type="ECO:0000313" key="8">
    <source>
        <dbReference type="EMBL" id="MBC5721569.1"/>
    </source>
</evidence>
<dbReference type="InterPro" id="IPR033764">
    <property type="entry name" value="Sdr_B"/>
</dbReference>
<keyword evidence="3" id="KW-0732">Signal</keyword>
<evidence type="ECO:0000313" key="9">
    <source>
        <dbReference type="Proteomes" id="UP000628736"/>
    </source>
</evidence>
<feature type="domain" description="DUF11" evidence="5">
    <location>
        <begin position="861"/>
        <end position="977"/>
    </location>
</feature>
<dbReference type="InterPro" id="IPR001434">
    <property type="entry name" value="OmcB-like_DUF11"/>
</dbReference>
<protein>
    <submittedName>
        <fullName evidence="8">DUF11 domain-containing protein</fullName>
    </submittedName>
</protein>
<comment type="caution">
    <text evidence="8">The sequence shown here is derived from an EMBL/GenBank/DDBJ whole genome shotgun (WGS) entry which is preliminary data.</text>
</comment>
<feature type="domain" description="DUF11" evidence="5">
    <location>
        <begin position="1231"/>
        <end position="1345"/>
    </location>
</feature>
<dbReference type="InterPro" id="IPR047589">
    <property type="entry name" value="DUF11_rpt"/>
</dbReference>
<feature type="domain" description="DUF11" evidence="5">
    <location>
        <begin position="370"/>
        <end position="486"/>
    </location>
</feature>
<dbReference type="Gene3D" id="2.120.10.30">
    <property type="entry name" value="TolB, C-terminal domain"/>
    <property type="match status" value="1"/>
</dbReference>
<feature type="compositionally biased region" description="Polar residues" evidence="4">
    <location>
        <begin position="947"/>
        <end position="962"/>
    </location>
</feature>
<dbReference type="Pfam" id="PF17210">
    <property type="entry name" value="SdrD_B"/>
    <property type="match status" value="1"/>
</dbReference>
<dbReference type="InterPro" id="IPR051172">
    <property type="entry name" value="Chlamydia_OmcB"/>
</dbReference>
<keyword evidence="2" id="KW-0964">Secreted</keyword>
<name>A0A8J6M5K2_9FIRM</name>
<evidence type="ECO:0000256" key="3">
    <source>
        <dbReference type="ARBA" id="ARBA00022729"/>
    </source>
</evidence>
<evidence type="ECO:0000259" key="6">
    <source>
        <dbReference type="Pfam" id="PF17210"/>
    </source>
</evidence>